<name>A0A0F9DSP6_9ZZZZ</name>
<evidence type="ECO:0000313" key="1">
    <source>
        <dbReference type="EMBL" id="KKL14938.1"/>
    </source>
</evidence>
<reference evidence="1" key="1">
    <citation type="journal article" date="2015" name="Nature">
        <title>Complex archaea that bridge the gap between prokaryotes and eukaryotes.</title>
        <authorList>
            <person name="Spang A."/>
            <person name="Saw J.H."/>
            <person name="Jorgensen S.L."/>
            <person name="Zaremba-Niedzwiedzka K."/>
            <person name="Martijn J."/>
            <person name="Lind A.E."/>
            <person name="van Eijk R."/>
            <person name="Schleper C."/>
            <person name="Guy L."/>
            <person name="Ettema T.J."/>
        </authorList>
    </citation>
    <scope>NUCLEOTIDE SEQUENCE</scope>
</reference>
<protein>
    <submittedName>
        <fullName evidence="1">Uncharacterized protein</fullName>
    </submittedName>
</protein>
<feature type="non-terminal residue" evidence="1">
    <location>
        <position position="1"/>
    </location>
</feature>
<gene>
    <name evidence="1" type="ORF">LCGC14_2510660</name>
</gene>
<dbReference type="AlphaFoldDB" id="A0A0F9DSP6"/>
<dbReference type="EMBL" id="LAZR01040258">
    <property type="protein sequence ID" value="KKL14938.1"/>
    <property type="molecule type" value="Genomic_DNA"/>
</dbReference>
<organism evidence="1">
    <name type="scientific">marine sediment metagenome</name>
    <dbReference type="NCBI Taxonomy" id="412755"/>
    <lineage>
        <taxon>unclassified sequences</taxon>
        <taxon>metagenomes</taxon>
        <taxon>ecological metagenomes</taxon>
    </lineage>
</organism>
<comment type="caution">
    <text evidence="1">The sequence shown here is derived from an EMBL/GenBank/DDBJ whole genome shotgun (WGS) entry which is preliminary data.</text>
</comment>
<sequence>EQYTETNVTADRTFDADSTSTAELADILGPLLKI</sequence>
<accession>A0A0F9DSP6</accession>
<proteinExistence type="predicted"/>